<evidence type="ECO:0000313" key="1">
    <source>
        <dbReference type="EMBL" id="CDW32419.1"/>
    </source>
</evidence>
<sequence>MGPHWLAWVVSFNSSSFSVSLLTKFGTY</sequence>
<proteinExistence type="predicted"/>
<reference evidence="1" key="1">
    <citation type="submission" date="2014-05" db="EMBL/GenBank/DDBJ databases">
        <authorList>
            <person name="Chronopoulou M."/>
        </authorList>
    </citation>
    <scope>NUCLEOTIDE SEQUENCE</scope>
    <source>
        <tissue evidence="1">Whole organism</tissue>
    </source>
</reference>
<protein>
    <submittedName>
        <fullName evidence="1">Uncharacterized protein</fullName>
    </submittedName>
</protein>
<name>A0A0K2U2B6_LEPSM</name>
<dbReference type="EMBL" id="HACA01015058">
    <property type="protein sequence ID" value="CDW32419.1"/>
    <property type="molecule type" value="Transcribed_RNA"/>
</dbReference>
<accession>A0A0K2U2B6</accession>
<organism evidence="1">
    <name type="scientific">Lepeophtheirus salmonis</name>
    <name type="common">Salmon louse</name>
    <name type="synonym">Caligus salmonis</name>
    <dbReference type="NCBI Taxonomy" id="72036"/>
    <lineage>
        <taxon>Eukaryota</taxon>
        <taxon>Metazoa</taxon>
        <taxon>Ecdysozoa</taxon>
        <taxon>Arthropoda</taxon>
        <taxon>Crustacea</taxon>
        <taxon>Multicrustacea</taxon>
        <taxon>Hexanauplia</taxon>
        <taxon>Copepoda</taxon>
        <taxon>Siphonostomatoida</taxon>
        <taxon>Caligidae</taxon>
        <taxon>Lepeophtheirus</taxon>
    </lineage>
</organism>
<dbReference type="AlphaFoldDB" id="A0A0K2U2B6"/>